<reference evidence="2" key="1">
    <citation type="journal article" date="2022" name="Nat. Commun.">
        <title>Chromosome evolution and the genetic basis of agronomically important traits in greater yam.</title>
        <authorList>
            <person name="Bredeson J.V."/>
            <person name="Lyons J.B."/>
            <person name="Oniyinde I.O."/>
            <person name="Okereke N.R."/>
            <person name="Kolade O."/>
            <person name="Nnabue I."/>
            <person name="Nwadili C.O."/>
            <person name="Hribova E."/>
            <person name="Parker M."/>
            <person name="Nwogha J."/>
            <person name="Shu S."/>
            <person name="Carlson J."/>
            <person name="Kariba R."/>
            <person name="Muthemba S."/>
            <person name="Knop K."/>
            <person name="Barton G.J."/>
            <person name="Sherwood A.V."/>
            <person name="Lopez-Montes A."/>
            <person name="Asiedu R."/>
            <person name="Jamnadass R."/>
            <person name="Muchugi A."/>
            <person name="Goodstein D."/>
            <person name="Egesi C.N."/>
            <person name="Featherston J."/>
            <person name="Asfaw A."/>
            <person name="Simpson G.G."/>
            <person name="Dolezel J."/>
            <person name="Hendre P.S."/>
            <person name="Van Deynze A."/>
            <person name="Kumar P.L."/>
            <person name="Obidiegwu J.E."/>
            <person name="Bhattacharjee R."/>
            <person name="Rokhsar D.S."/>
        </authorList>
    </citation>
    <scope>NUCLEOTIDE SEQUENCE [LARGE SCALE GENOMIC DNA]</scope>
    <source>
        <strain evidence="2">cv. TDa95/00328</strain>
    </source>
</reference>
<name>A0ACB7WB92_DIOAL</name>
<proteinExistence type="predicted"/>
<comment type="caution">
    <text evidence="1">The sequence shown here is derived from an EMBL/GenBank/DDBJ whole genome shotgun (WGS) entry which is preliminary data.</text>
</comment>
<protein>
    <submittedName>
        <fullName evidence="1">Zinc finger SWIM domain-containing protein 3</fullName>
    </submittedName>
</protein>
<accession>A0ACB7WB92</accession>
<sequence length="878" mass="100242">MADEPLVNGSLNVHKGVFSSMQEARCEGEEAFLNGDHTGTRVDCETHKDTSDGSAKDTLLDEDEGYKSPKNDDQIGAGTKEDQVNVDNANGGEESIPHVGMTFTSYVEACNFYKQYAQKLGFGTAVRRSTFTTNGECYQLILVCHKWGKGRGSERYQSRVTAKTNCPASIRLKRHADGLLHLEKANTEHNHPLNPSMKRYLKCFKILSSDRVIRPNRFAHTLLRDSGSENLPIDEDELKNSVERGHLKIGPGDNEAMQQFFTRMQKKNSNFFHLVDLDEESRLRSVFWADSRSRMAYEYFSDVVSFDTTHLSNKCSTPLVLFIGVNHHGQPVLLGCSMLSDETIGSYVWLFKAWLACMSGKPPNAIITDHCKAIQDAVSHVFPDVRHRICLWQILRKIPEKLRNFPEHQAVKDALKKVVCDSLTVEEFECEWKKIIEYYGLEGSEWFRLIYDIRHSWVPAFLKDAFWAGMSVTNRTESMGAFFEGLVHKESPFKQFICKYEAALLAKYEKEAQADSESLNKSRHLISKFYMEEQISKQYTLNLFKKFQEELKATMYCDALLVKEEGSISTFEVKESVYMEDGKKTVYKDHQVLYNADDLQVQCICGCFQFKGFLCRHALSVLKSQQIYEIPSHYILNRWKKDCKQLYALSRSSVDVELNDPMDRYGYLSQRCHQLIDLGVMSDDKYHLALKLIKEAEECLLDENTGDRRLKFASCATTLSESSGNPSEAHPLDCSKNPNGTPGKRRGRPPKKRKESEMETTVVANQEMHSLRTSLVGEPSDMVRCASTHIGSHIGIQGGINLMEEISRNDLSFGSHFGVPINHQHHIDAQSRVQHNNILQGQFNQEPLGNQSRMHWFYHDMLQEDQIPRLPHGRRPGQ</sequence>
<keyword evidence="2" id="KW-1185">Reference proteome</keyword>
<dbReference type="Proteomes" id="UP000827976">
    <property type="component" value="Chromosome 4"/>
</dbReference>
<organism evidence="1 2">
    <name type="scientific">Dioscorea alata</name>
    <name type="common">Purple yam</name>
    <dbReference type="NCBI Taxonomy" id="55571"/>
    <lineage>
        <taxon>Eukaryota</taxon>
        <taxon>Viridiplantae</taxon>
        <taxon>Streptophyta</taxon>
        <taxon>Embryophyta</taxon>
        <taxon>Tracheophyta</taxon>
        <taxon>Spermatophyta</taxon>
        <taxon>Magnoliopsida</taxon>
        <taxon>Liliopsida</taxon>
        <taxon>Dioscoreales</taxon>
        <taxon>Dioscoreaceae</taxon>
        <taxon>Dioscorea</taxon>
    </lineage>
</organism>
<evidence type="ECO:0000313" key="2">
    <source>
        <dbReference type="Proteomes" id="UP000827976"/>
    </source>
</evidence>
<evidence type="ECO:0000313" key="1">
    <source>
        <dbReference type="EMBL" id="KAH7685099.1"/>
    </source>
</evidence>
<dbReference type="EMBL" id="CM037014">
    <property type="protein sequence ID" value="KAH7685099.1"/>
    <property type="molecule type" value="Genomic_DNA"/>
</dbReference>
<gene>
    <name evidence="1" type="ORF">IHE45_04G017600</name>
</gene>